<evidence type="ECO:0000313" key="1">
    <source>
        <dbReference type="EMBL" id="ASB41710.1"/>
    </source>
</evidence>
<reference evidence="3" key="2">
    <citation type="submission" date="2017-05" db="EMBL/GenBank/DDBJ databases">
        <title>Improved OligoMM genomes.</title>
        <authorList>
            <person name="Garzetti D."/>
        </authorList>
    </citation>
    <scope>NUCLEOTIDE SEQUENCE [LARGE SCALE GENOMIC DNA]</scope>
    <source>
        <strain evidence="3">KB18</strain>
    </source>
</reference>
<accession>A0A1Z2XTF3</accession>
<dbReference type="InterPro" id="IPR037481">
    <property type="entry name" value="LacX"/>
</dbReference>
<dbReference type="InterPro" id="IPR008183">
    <property type="entry name" value="Aldose_1/G6P_1-epimerase"/>
</dbReference>
<protein>
    <submittedName>
        <fullName evidence="2">Aldose 1-epimerase family protein</fullName>
    </submittedName>
</protein>
<dbReference type="KEGG" id="amur:ADH66_14195"/>
<evidence type="ECO:0000313" key="2">
    <source>
        <dbReference type="EMBL" id="QQR30975.1"/>
    </source>
</evidence>
<keyword evidence="3" id="KW-1185">Reference proteome</keyword>
<dbReference type="InterPro" id="IPR014718">
    <property type="entry name" value="GH-type_carb-bd"/>
</dbReference>
<dbReference type="GO" id="GO:0030246">
    <property type="term" value="F:carbohydrate binding"/>
    <property type="evidence" value="ECO:0007669"/>
    <property type="project" value="InterPro"/>
</dbReference>
<evidence type="ECO:0000313" key="4">
    <source>
        <dbReference type="Proteomes" id="UP000596035"/>
    </source>
</evidence>
<dbReference type="EMBL" id="CP021422">
    <property type="protein sequence ID" value="ASB41710.1"/>
    <property type="molecule type" value="Genomic_DNA"/>
</dbReference>
<dbReference type="PANTHER" id="PTHR11122:SF13">
    <property type="entry name" value="GLUCOSE-6-PHOSPHATE 1-EPIMERASE"/>
    <property type="match status" value="1"/>
</dbReference>
<dbReference type="Proteomes" id="UP000196710">
    <property type="component" value="Chromosome"/>
</dbReference>
<dbReference type="RefSeq" id="WP_066539396.1">
    <property type="nucleotide sequence ID" value="NZ_CP021422.1"/>
</dbReference>
<reference evidence="2 4" key="3">
    <citation type="submission" date="2020-11" db="EMBL/GenBank/DDBJ databases">
        <title>Closed and high quality bacterial genomes of the OMM12 community.</title>
        <authorList>
            <person name="Marbouty M."/>
            <person name="Lamy-Besnier Q."/>
            <person name="Debarbieux L."/>
            <person name="Koszul R."/>
        </authorList>
    </citation>
    <scope>NUCLEOTIDE SEQUENCE [LARGE SCALE GENOMIC DNA]</scope>
    <source>
        <strain evidence="2 4">KB18</strain>
    </source>
</reference>
<organism evidence="2 4">
    <name type="scientific">Acutalibacter muris</name>
    <dbReference type="NCBI Taxonomy" id="1796620"/>
    <lineage>
        <taxon>Bacteria</taxon>
        <taxon>Bacillati</taxon>
        <taxon>Bacillota</taxon>
        <taxon>Clostridia</taxon>
        <taxon>Eubacteriales</taxon>
        <taxon>Acutalibacteraceae</taxon>
        <taxon>Acutalibacter</taxon>
    </lineage>
</organism>
<dbReference type="Pfam" id="PF01263">
    <property type="entry name" value="Aldose_epim"/>
    <property type="match status" value="1"/>
</dbReference>
<reference evidence="1" key="1">
    <citation type="journal article" date="2017" name="Genome Announc.">
        <title>High-Quality Whole-Genome Sequences of the Oligo-Mouse-Microbiota Bacterial Community.</title>
        <authorList>
            <person name="Garzetti D."/>
            <person name="Brugiroux S."/>
            <person name="Bunk B."/>
            <person name="Pukall R."/>
            <person name="McCoy K.D."/>
            <person name="Macpherson A.J."/>
            <person name="Stecher B."/>
        </authorList>
    </citation>
    <scope>NUCLEOTIDE SEQUENCE</scope>
    <source>
        <strain evidence="1">KB18</strain>
    </source>
</reference>
<name>A0A1Z2XTF3_9FIRM</name>
<gene>
    <name evidence="1" type="ORF">ADH66_14195</name>
    <name evidence="2" type="ORF">I5Q82_04565</name>
</gene>
<dbReference type="GO" id="GO:0016853">
    <property type="term" value="F:isomerase activity"/>
    <property type="evidence" value="ECO:0007669"/>
    <property type="project" value="InterPro"/>
</dbReference>
<dbReference type="Proteomes" id="UP000596035">
    <property type="component" value="Chromosome"/>
</dbReference>
<evidence type="ECO:0000313" key="3">
    <source>
        <dbReference type="Proteomes" id="UP000196710"/>
    </source>
</evidence>
<dbReference type="SUPFAM" id="SSF74650">
    <property type="entry name" value="Galactose mutarotase-like"/>
    <property type="match status" value="1"/>
</dbReference>
<dbReference type="InterPro" id="IPR011013">
    <property type="entry name" value="Gal_mutarotase_sf_dom"/>
</dbReference>
<proteinExistence type="predicted"/>
<dbReference type="GO" id="GO:0005975">
    <property type="term" value="P:carbohydrate metabolic process"/>
    <property type="evidence" value="ECO:0007669"/>
    <property type="project" value="InterPro"/>
</dbReference>
<sequence length="296" mass="33398">MIYEISNQFFTAKIDSLGAQLISLKGCGGHEYLWVGNPEYWREHAPVLFPIVGALRENRTRIDGRWYEMNRHGFAKSREFTLKERGEDWLALSLESGVETKAMYPFDFELLVTYSLTDGGIATRFTVKNTGERPLPYSVGGHPGFNLPVDEEAEFEDYTLQFQQPESQACPEIDLGTGLIHGERKGFRLEGKEIPLQHSLFYQDALVFEHLNSQTVRIVNKKSGRGIEMDFAGFPMLGVWSAVNDGPYVCLEPWTGCATLTTEGDEFREKKGMTELAPGGQAEHSFTVRVLGRLED</sequence>
<dbReference type="PANTHER" id="PTHR11122">
    <property type="entry name" value="APOSPORY-ASSOCIATED PROTEIN C-RELATED"/>
    <property type="match status" value="1"/>
</dbReference>
<dbReference type="EMBL" id="CP065321">
    <property type="protein sequence ID" value="QQR30975.1"/>
    <property type="molecule type" value="Genomic_DNA"/>
</dbReference>
<dbReference type="Gene3D" id="2.70.98.10">
    <property type="match status" value="1"/>
</dbReference>
<dbReference type="CDD" id="cd09024">
    <property type="entry name" value="Aldose_epim_lacX"/>
    <property type="match status" value="1"/>
</dbReference>
<dbReference type="AlphaFoldDB" id="A0A1Z2XTF3"/>